<feature type="transmembrane region" description="Helical" evidence="8">
    <location>
        <begin position="147"/>
        <end position="167"/>
    </location>
</feature>
<dbReference type="OMA" id="CIRRHAV"/>
<keyword evidence="8" id="KW-0472">Membrane</keyword>
<dbReference type="GO" id="GO:0004930">
    <property type="term" value="F:G protein-coupled receptor activity"/>
    <property type="evidence" value="ECO:0007669"/>
    <property type="project" value="UniProtKB-KW"/>
</dbReference>
<evidence type="ECO:0000256" key="1">
    <source>
        <dbReference type="ARBA" id="ARBA00004651"/>
    </source>
</evidence>
<keyword evidence="2" id="KW-1003">Cell membrane</keyword>
<dbReference type="PANTHER" id="PTHR24246">
    <property type="entry name" value="OLFACTORY RECEPTOR AND ADENOSINE RECEPTOR"/>
    <property type="match status" value="1"/>
</dbReference>
<evidence type="ECO:0000256" key="4">
    <source>
        <dbReference type="ARBA" id="ARBA00023170"/>
    </source>
</evidence>
<dbReference type="SUPFAM" id="SSF81321">
    <property type="entry name" value="Family A G protein-coupled receptor-like"/>
    <property type="match status" value="1"/>
</dbReference>
<organism evidence="11">
    <name type="scientific">Thelazia callipaeda</name>
    <name type="common">Oriental eyeworm</name>
    <name type="synonym">Parasitic nematode</name>
    <dbReference type="NCBI Taxonomy" id="103827"/>
    <lineage>
        <taxon>Eukaryota</taxon>
        <taxon>Metazoa</taxon>
        <taxon>Ecdysozoa</taxon>
        <taxon>Nematoda</taxon>
        <taxon>Chromadorea</taxon>
        <taxon>Rhabditida</taxon>
        <taxon>Spirurina</taxon>
        <taxon>Spiruromorpha</taxon>
        <taxon>Thelazioidea</taxon>
        <taxon>Thelaziidae</taxon>
        <taxon>Thelazia</taxon>
    </lineage>
</organism>
<evidence type="ECO:0000313" key="9">
    <source>
        <dbReference type="EMBL" id="VDN07335.1"/>
    </source>
</evidence>
<proteinExistence type="predicted"/>
<dbReference type="AlphaFoldDB" id="A0A0N5D988"/>
<dbReference type="CDD" id="cd00637">
    <property type="entry name" value="7tm_classA_rhodopsin-like"/>
    <property type="match status" value="1"/>
</dbReference>
<reference evidence="11" key="1">
    <citation type="submission" date="2017-02" db="UniProtKB">
        <authorList>
            <consortium name="WormBaseParasite"/>
        </authorList>
    </citation>
    <scope>IDENTIFICATION</scope>
</reference>
<protein>
    <submittedName>
        <fullName evidence="11">G_PROTEIN_RECEP_F1_2 domain-containing protein</fullName>
    </submittedName>
</protein>
<name>A0A0N5D988_THECL</name>
<dbReference type="WBParaSite" id="TCLT_0000969401-mRNA-1">
    <property type="protein sequence ID" value="TCLT_0000969401-mRNA-1"/>
    <property type="gene ID" value="TCLT_0000969401"/>
</dbReference>
<dbReference type="Gene3D" id="1.20.1070.10">
    <property type="entry name" value="Rhodopsin 7-helix transmembrane proteins"/>
    <property type="match status" value="1"/>
</dbReference>
<gene>
    <name evidence="9" type="ORF">TCLT_LOCUS9683</name>
</gene>
<keyword evidence="8" id="KW-1133">Transmembrane helix</keyword>
<comment type="subcellular location">
    <subcellularLocation>
        <location evidence="1">Cell membrane</location>
        <topology evidence="1">Multi-pass membrane protein</topology>
    </subcellularLocation>
</comment>
<reference evidence="9 10" key="2">
    <citation type="submission" date="2018-11" db="EMBL/GenBank/DDBJ databases">
        <authorList>
            <consortium name="Pathogen Informatics"/>
        </authorList>
    </citation>
    <scope>NUCLEOTIDE SEQUENCE [LARGE SCALE GENOMIC DNA]</scope>
</reference>
<keyword evidence="8" id="KW-0812">Transmembrane</keyword>
<keyword evidence="4" id="KW-0675">Receptor</keyword>
<keyword evidence="10" id="KW-1185">Reference proteome</keyword>
<keyword evidence="3" id="KW-0297">G-protein coupled receptor</keyword>
<dbReference type="EMBL" id="UYYF01004853">
    <property type="protein sequence ID" value="VDN07335.1"/>
    <property type="molecule type" value="Genomic_DNA"/>
</dbReference>
<keyword evidence="5" id="KW-0325">Glycoprotein</keyword>
<evidence type="ECO:0000256" key="2">
    <source>
        <dbReference type="ARBA" id="ARBA00022475"/>
    </source>
</evidence>
<feature type="transmembrane region" description="Helical" evidence="8">
    <location>
        <begin position="187"/>
        <end position="209"/>
    </location>
</feature>
<dbReference type="Proteomes" id="UP000276776">
    <property type="component" value="Unassembled WGS sequence"/>
</dbReference>
<feature type="compositionally biased region" description="Low complexity" evidence="7">
    <location>
        <begin position="358"/>
        <end position="367"/>
    </location>
</feature>
<evidence type="ECO:0000313" key="11">
    <source>
        <dbReference type="WBParaSite" id="TCLT_0000969401-mRNA-1"/>
    </source>
</evidence>
<feature type="transmembrane region" description="Helical" evidence="8">
    <location>
        <begin position="108"/>
        <end position="127"/>
    </location>
</feature>
<evidence type="ECO:0000256" key="6">
    <source>
        <dbReference type="ARBA" id="ARBA00023224"/>
    </source>
</evidence>
<evidence type="ECO:0000256" key="7">
    <source>
        <dbReference type="SAM" id="MobiDB-lite"/>
    </source>
</evidence>
<dbReference type="GO" id="GO:0005886">
    <property type="term" value="C:plasma membrane"/>
    <property type="evidence" value="ECO:0007669"/>
    <property type="project" value="UniProtKB-SubCell"/>
</dbReference>
<feature type="region of interest" description="Disordered" evidence="7">
    <location>
        <begin position="346"/>
        <end position="367"/>
    </location>
</feature>
<evidence type="ECO:0000256" key="8">
    <source>
        <dbReference type="SAM" id="Phobius"/>
    </source>
</evidence>
<accession>A0A0N5D988</accession>
<feature type="transmembrane region" description="Helical" evidence="8">
    <location>
        <begin position="20"/>
        <end position="49"/>
    </location>
</feature>
<feature type="transmembrane region" description="Helical" evidence="8">
    <location>
        <begin position="236"/>
        <end position="253"/>
    </location>
</feature>
<dbReference type="OrthoDB" id="5796705at2759"/>
<feature type="transmembrane region" description="Helical" evidence="8">
    <location>
        <begin position="61"/>
        <end position="88"/>
    </location>
</feature>
<keyword evidence="6" id="KW-0807">Transducer</keyword>
<evidence type="ECO:0000256" key="5">
    <source>
        <dbReference type="ARBA" id="ARBA00023180"/>
    </source>
</evidence>
<dbReference type="PANTHER" id="PTHR24246:SF27">
    <property type="entry name" value="ADENOSINE RECEPTOR, ISOFORM A"/>
    <property type="match status" value="1"/>
</dbReference>
<evidence type="ECO:0000256" key="3">
    <source>
        <dbReference type="ARBA" id="ARBA00023040"/>
    </source>
</evidence>
<evidence type="ECO:0000313" key="10">
    <source>
        <dbReference type="Proteomes" id="UP000276776"/>
    </source>
</evidence>
<sequence length="367" mass="41736">MDNDTDKDTEMTSDSAVKNGRLFIVLFTIFIFQGILLIICNGSVQIVLFKRRHLRRQYLILLAQIFADISLAFGLCVSGIGRLIMLIASPPRISRQFCLLLPWTVINVWAEPLSATATLMVSVDRLISLLFPVRYFEQCYSYQIKQIIAFFVPIFFFGITAWTASFTRVDEQLDKTGDVLKPIFADLSIIIMITSTSLSVILYIVVYIFSRKHINRIRSNQTETNRRIFESRQKKLTTTMGVSCVFTLIFYVLPMSLKLCISDTDNDPTTRYASLIRISAVISCNLNPLANIASVLVKQDDIACCVWQFFPKCIQKCVNVTHRVTDVYVGNTEAITKLNRTVTSSKMDELQSTRKIRNNSASNNNNH</sequence>